<dbReference type="Proteomes" id="UP000304953">
    <property type="component" value="Unassembled WGS sequence"/>
</dbReference>
<protein>
    <submittedName>
        <fullName evidence="1">Uncharacterized protein</fullName>
    </submittedName>
</protein>
<name>A0AC61RVV6_9FIRM</name>
<proteinExistence type="predicted"/>
<reference evidence="1" key="1">
    <citation type="submission" date="2019-04" db="EMBL/GenBank/DDBJ databases">
        <title>Microbes associate with the intestines of laboratory mice.</title>
        <authorList>
            <person name="Navarre W."/>
            <person name="Wong E."/>
            <person name="Huang K."/>
            <person name="Tropini C."/>
            <person name="Ng K."/>
            <person name="Yu B."/>
        </authorList>
    </citation>
    <scope>NUCLEOTIDE SEQUENCE</scope>
    <source>
        <strain evidence="1">NM01_1-7b</strain>
    </source>
</reference>
<sequence length="289" mass="31825">MTEQEQYVHSIVMQVLAERVMQKLLERQKQALVVYTGSNMGIEPGLECLRKLRREEGFTYRVLLTQSAAELLDTSVIRSALEPEELWVGTPGDSPEALTARYDTILVPAMTVNTAAHVAACMADTPAAAIILDGLMRGKNVIVAVDGCCPDNPERIRRGFRMTEALKNKLRENKDALKDFGALLTTSEHLGETVQKAITSFTPAGASVKPEPRMQAESRPEPNIQAKSGTKAKVNAGMYQAVLEGRVFSGKHIKSYPDHATILVPKRTIITQLASDEARRRGIRIEIES</sequence>
<organism evidence="1 2">
    <name type="scientific">Petralouisia muris</name>
    <dbReference type="NCBI Taxonomy" id="3032872"/>
    <lineage>
        <taxon>Bacteria</taxon>
        <taxon>Bacillati</taxon>
        <taxon>Bacillota</taxon>
        <taxon>Clostridia</taxon>
        <taxon>Lachnospirales</taxon>
        <taxon>Lachnospiraceae</taxon>
        <taxon>Petralouisia</taxon>
    </lineage>
</organism>
<evidence type="ECO:0000313" key="2">
    <source>
        <dbReference type="Proteomes" id="UP000304953"/>
    </source>
</evidence>
<keyword evidence="2" id="KW-1185">Reference proteome</keyword>
<gene>
    <name evidence="1" type="ORF">E5329_12190</name>
</gene>
<accession>A0AC61RVV6</accession>
<dbReference type="EMBL" id="SRYA01000022">
    <property type="protein sequence ID" value="TGY95915.1"/>
    <property type="molecule type" value="Genomic_DNA"/>
</dbReference>
<evidence type="ECO:0000313" key="1">
    <source>
        <dbReference type="EMBL" id="TGY95915.1"/>
    </source>
</evidence>
<comment type="caution">
    <text evidence="1">The sequence shown here is derived from an EMBL/GenBank/DDBJ whole genome shotgun (WGS) entry which is preliminary data.</text>
</comment>